<name>A0ABQ0IM08_9ACTN</name>
<dbReference type="InterPro" id="IPR021784">
    <property type="entry name" value="DUF3349"/>
</dbReference>
<dbReference type="EMBL" id="BAOQ01000024">
    <property type="protein sequence ID" value="GAC84600.1"/>
    <property type="molecule type" value="Genomic_DNA"/>
</dbReference>
<gene>
    <name evidence="1" type="ORF">GP2_024_00270</name>
</gene>
<evidence type="ECO:0000313" key="2">
    <source>
        <dbReference type="Proteomes" id="UP000035021"/>
    </source>
</evidence>
<dbReference type="Gene3D" id="6.10.140.2080">
    <property type="match status" value="1"/>
</dbReference>
<dbReference type="Proteomes" id="UP000035021">
    <property type="component" value="Unassembled WGS sequence"/>
</dbReference>
<reference evidence="1 2" key="1">
    <citation type="submission" date="2013-02" db="EMBL/GenBank/DDBJ databases">
        <title>Whole genome shotgun sequence of Gordonia paraffinivorans NBRC 108238.</title>
        <authorList>
            <person name="Isaki-Nakamura S."/>
            <person name="Hosoyama A."/>
            <person name="Tsuchikane K."/>
            <person name="Ando Y."/>
            <person name="Baba S."/>
            <person name="Ohji S."/>
            <person name="Hamada M."/>
            <person name="Tamura T."/>
            <person name="Yamazoe A."/>
            <person name="Yamazaki S."/>
            <person name="Fujita N."/>
        </authorList>
    </citation>
    <scope>NUCLEOTIDE SEQUENCE [LARGE SCALE GENOMIC DNA]</scope>
    <source>
        <strain evidence="1 2">NBRC 108238</strain>
    </source>
</reference>
<keyword evidence="2" id="KW-1185">Reference proteome</keyword>
<dbReference type="Gene3D" id="1.10.10.2390">
    <property type="match status" value="1"/>
</dbReference>
<evidence type="ECO:0000313" key="1">
    <source>
        <dbReference type="EMBL" id="GAC84600.1"/>
    </source>
</evidence>
<comment type="caution">
    <text evidence="1">The sequence shown here is derived from an EMBL/GenBank/DDBJ whole genome shotgun (WGS) entry which is preliminary data.</text>
</comment>
<accession>A0ABQ0IM08</accession>
<proteinExistence type="predicted"/>
<organism evidence="1 2">
    <name type="scientific">Gordonia paraffinivorans NBRC 108238</name>
    <dbReference type="NCBI Taxonomy" id="1223543"/>
    <lineage>
        <taxon>Bacteria</taxon>
        <taxon>Bacillati</taxon>
        <taxon>Actinomycetota</taxon>
        <taxon>Actinomycetes</taxon>
        <taxon>Mycobacteriales</taxon>
        <taxon>Gordoniaceae</taxon>
        <taxon>Gordonia</taxon>
    </lineage>
</organism>
<sequence length="115" mass="12923">MSPSESNRSEARIAMNNRTPFFESVINWIRKGYPEGVSRTDFPPLVALLRRELTAEEVTDVAMELVKLYGPREPVTRQQIADAIERVTSAPPTAEDVGRVADRLTAVGWPLRSRN</sequence>
<protein>
    <recommendedName>
        <fullName evidence="3">DUF3349 domain-containing protein</fullName>
    </recommendedName>
</protein>
<evidence type="ECO:0008006" key="3">
    <source>
        <dbReference type="Google" id="ProtNLM"/>
    </source>
</evidence>
<dbReference type="Pfam" id="PF11829">
    <property type="entry name" value="DUF3349"/>
    <property type="match status" value="1"/>
</dbReference>